<dbReference type="RefSeq" id="WP_125657840.1">
    <property type="nucleotide sequence ID" value="NZ_AP019308.1"/>
</dbReference>
<reference evidence="1 2" key="1">
    <citation type="submission" date="2018-11" db="EMBL/GenBank/DDBJ databases">
        <title>Complete genome sequence of Paenibacillus baekrokdamisoli strain KCTC 33723.</title>
        <authorList>
            <person name="Kang S.W."/>
            <person name="Lee K.C."/>
            <person name="Kim K.K."/>
            <person name="Kim J.S."/>
            <person name="Kim D.S."/>
            <person name="Ko S.H."/>
            <person name="Yang S.H."/>
            <person name="Lee J.S."/>
        </authorList>
    </citation>
    <scope>NUCLEOTIDE SEQUENCE [LARGE SCALE GENOMIC DNA]</scope>
    <source>
        <strain evidence="1 2">KCTC 33723</strain>
    </source>
</reference>
<evidence type="ECO:0000313" key="1">
    <source>
        <dbReference type="EMBL" id="BBH21391.1"/>
    </source>
</evidence>
<gene>
    <name evidence="1" type="ORF">Back11_27360</name>
</gene>
<proteinExistence type="predicted"/>
<dbReference type="Proteomes" id="UP000275368">
    <property type="component" value="Chromosome"/>
</dbReference>
<protein>
    <submittedName>
        <fullName evidence="1">Uncharacterized protein</fullName>
    </submittedName>
</protein>
<organism evidence="1 2">
    <name type="scientific">Paenibacillus baekrokdamisoli</name>
    <dbReference type="NCBI Taxonomy" id="1712516"/>
    <lineage>
        <taxon>Bacteria</taxon>
        <taxon>Bacillati</taxon>
        <taxon>Bacillota</taxon>
        <taxon>Bacilli</taxon>
        <taxon>Bacillales</taxon>
        <taxon>Paenibacillaceae</taxon>
        <taxon>Paenibacillus</taxon>
    </lineage>
</organism>
<dbReference type="KEGG" id="pbk:Back11_27360"/>
<name>A0A3G9J6J8_9BACL</name>
<keyword evidence="2" id="KW-1185">Reference proteome</keyword>
<dbReference type="EMBL" id="AP019308">
    <property type="protein sequence ID" value="BBH21391.1"/>
    <property type="molecule type" value="Genomic_DNA"/>
</dbReference>
<dbReference type="OrthoDB" id="1690737at2"/>
<evidence type="ECO:0000313" key="2">
    <source>
        <dbReference type="Proteomes" id="UP000275368"/>
    </source>
</evidence>
<accession>A0A3G9J6J8</accession>
<dbReference type="AlphaFoldDB" id="A0A3G9J6J8"/>
<sequence>MKRLILDVEGNVQPLSSKTHISYIFHLNQPVGKLWIDFAYWPKNLEDREQARDMITVSINTYAESNQRDRMLAKWESFLPLKNLITVSVDDPERHRGAGHRHDPKQLLFIDEQEASPGFVSGRLIEGLWQVTLSLHAIVTDNCHYKLQVQQEEV</sequence>